<feature type="chain" id="PRO_5009515407" description="Leucine-binding protein domain-containing protein" evidence="5">
    <location>
        <begin position="24"/>
        <end position="374"/>
    </location>
</feature>
<dbReference type="InterPro" id="IPR051010">
    <property type="entry name" value="BCAA_transport"/>
</dbReference>
<dbReference type="PRINTS" id="PR00337">
    <property type="entry name" value="LEUILEVALBP"/>
</dbReference>
<dbReference type="InterPro" id="IPR028082">
    <property type="entry name" value="Peripla_BP_I"/>
</dbReference>
<dbReference type="Pfam" id="PF13458">
    <property type="entry name" value="Peripla_BP_6"/>
    <property type="match status" value="1"/>
</dbReference>
<evidence type="ECO:0000256" key="1">
    <source>
        <dbReference type="ARBA" id="ARBA00010062"/>
    </source>
</evidence>
<evidence type="ECO:0000256" key="3">
    <source>
        <dbReference type="ARBA" id="ARBA00022729"/>
    </source>
</evidence>
<organism evidence="7 8">
    <name type="scientific">Candidatus Abawacabacteria bacterium RIFCSPHIGHO2_01_FULL_46_8</name>
    <dbReference type="NCBI Taxonomy" id="1817815"/>
    <lineage>
        <taxon>Bacteria</taxon>
        <taxon>Candidatus Abawacaibacteriota</taxon>
    </lineage>
</organism>
<protein>
    <recommendedName>
        <fullName evidence="6">Leucine-binding protein domain-containing protein</fullName>
    </recommendedName>
</protein>
<dbReference type="Proteomes" id="UP000177521">
    <property type="component" value="Unassembled WGS sequence"/>
</dbReference>
<reference evidence="7 8" key="1">
    <citation type="journal article" date="2016" name="Nat. Commun.">
        <title>Thousands of microbial genomes shed light on interconnected biogeochemical processes in an aquifer system.</title>
        <authorList>
            <person name="Anantharaman K."/>
            <person name="Brown C.T."/>
            <person name="Hug L.A."/>
            <person name="Sharon I."/>
            <person name="Castelle C.J."/>
            <person name="Probst A.J."/>
            <person name="Thomas B.C."/>
            <person name="Singh A."/>
            <person name="Wilkins M.J."/>
            <person name="Karaoz U."/>
            <person name="Brodie E.L."/>
            <person name="Williams K.H."/>
            <person name="Hubbard S.S."/>
            <person name="Banfield J.F."/>
        </authorList>
    </citation>
    <scope>NUCLEOTIDE SEQUENCE [LARGE SCALE GENOMIC DNA]</scope>
</reference>
<dbReference type="PROSITE" id="PS51257">
    <property type="entry name" value="PROKAR_LIPOPROTEIN"/>
    <property type="match status" value="1"/>
</dbReference>
<feature type="domain" description="Leucine-binding protein" evidence="6">
    <location>
        <begin position="30"/>
        <end position="366"/>
    </location>
</feature>
<dbReference type="PANTHER" id="PTHR30483">
    <property type="entry name" value="LEUCINE-SPECIFIC-BINDING PROTEIN"/>
    <property type="match status" value="1"/>
</dbReference>
<dbReference type="GO" id="GO:0006865">
    <property type="term" value="P:amino acid transport"/>
    <property type="evidence" value="ECO:0007669"/>
    <property type="project" value="UniProtKB-KW"/>
</dbReference>
<evidence type="ECO:0000313" key="8">
    <source>
        <dbReference type="Proteomes" id="UP000177521"/>
    </source>
</evidence>
<gene>
    <name evidence="7" type="ORF">A2788_01315</name>
</gene>
<keyword evidence="4" id="KW-0029">Amino-acid transport</keyword>
<keyword evidence="3 5" id="KW-0732">Signal</keyword>
<evidence type="ECO:0000256" key="2">
    <source>
        <dbReference type="ARBA" id="ARBA00022448"/>
    </source>
</evidence>
<dbReference type="InterPro" id="IPR028081">
    <property type="entry name" value="Leu-bd"/>
</dbReference>
<evidence type="ECO:0000256" key="5">
    <source>
        <dbReference type="SAM" id="SignalP"/>
    </source>
</evidence>
<keyword evidence="2" id="KW-0813">Transport</keyword>
<dbReference type="EMBL" id="MEWS01000007">
    <property type="protein sequence ID" value="OGC82813.1"/>
    <property type="molecule type" value="Genomic_DNA"/>
</dbReference>
<sequence length="374" mass="41138">MKRLGIGSWLVLLFLLTACGQAAKTTDTTPLKIGAILPLTGVMAVYGESQQKSLQLALDQANQAGGVAGRQLELLLQDNRSTPKDAVTAAQALLQQNPFATFSTMTPTSAPLAPIFAQAQRLLLIGGSISPLLAPQSRYIFKDYADVRDWAGSLARVATAKNLQRLSLLVFQTEQGDLFIKHFQANYSTAFANLQRFDITEKDFRSYLIKSKGAKADGVVFVGYPDNNALVLRQMYELNFVVPTLLINGAWPKVTENPIAANALQPITTWYTYDEHNQDLPTVKFRADYQQMYGEEPDQEAAYVYDTVQLLLNAMRGCVSQGQLDKECVTDGMLATKDYPGVAGTVSFDADGNSQRPTKLVQFKDGAWQNYLAQ</sequence>
<dbReference type="Gene3D" id="3.40.50.2300">
    <property type="match status" value="2"/>
</dbReference>
<comment type="caution">
    <text evidence="7">The sequence shown here is derived from an EMBL/GenBank/DDBJ whole genome shotgun (WGS) entry which is preliminary data.</text>
</comment>
<evidence type="ECO:0000259" key="6">
    <source>
        <dbReference type="Pfam" id="PF13458"/>
    </source>
</evidence>
<dbReference type="InterPro" id="IPR000709">
    <property type="entry name" value="Leu_Ile_Val-bd"/>
</dbReference>
<proteinExistence type="inferred from homology"/>
<evidence type="ECO:0000256" key="4">
    <source>
        <dbReference type="ARBA" id="ARBA00022970"/>
    </source>
</evidence>
<evidence type="ECO:0000313" key="7">
    <source>
        <dbReference type="EMBL" id="OGC82813.1"/>
    </source>
</evidence>
<name>A0A1F4XP25_9BACT</name>
<feature type="signal peptide" evidence="5">
    <location>
        <begin position="1"/>
        <end position="23"/>
    </location>
</feature>
<accession>A0A1F4XP25</accession>
<dbReference type="SUPFAM" id="SSF53822">
    <property type="entry name" value="Periplasmic binding protein-like I"/>
    <property type="match status" value="1"/>
</dbReference>
<dbReference type="AlphaFoldDB" id="A0A1F4XP25"/>
<dbReference type="PANTHER" id="PTHR30483:SF6">
    <property type="entry name" value="PERIPLASMIC BINDING PROTEIN OF ABC TRANSPORTER FOR NATURAL AMINO ACIDS"/>
    <property type="match status" value="1"/>
</dbReference>
<comment type="similarity">
    <text evidence="1">Belongs to the leucine-binding protein family.</text>
</comment>